<organism evidence="4">
    <name type="scientific">Schistocephalus solidus</name>
    <name type="common">Tapeworm</name>
    <dbReference type="NCBI Taxonomy" id="70667"/>
    <lineage>
        <taxon>Eukaryota</taxon>
        <taxon>Metazoa</taxon>
        <taxon>Spiralia</taxon>
        <taxon>Lophotrochozoa</taxon>
        <taxon>Platyhelminthes</taxon>
        <taxon>Cestoda</taxon>
        <taxon>Eucestoda</taxon>
        <taxon>Diphyllobothriidea</taxon>
        <taxon>Diphyllobothriidae</taxon>
        <taxon>Schistocephalus</taxon>
    </lineage>
</organism>
<keyword evidence="2" id="KW-1134">Transmembrane beta strand</keyword>
<evidence type="ECO:0000256" key="2">
    <source>
        <dbReference type="ARBA" id="ARBA00022452"/>
    </source>
</evidence>
<accession>A0A0X3PX41</accession>
<evidence type="ECO:0000256" key="1">
    <source>
        <dbReference type="ARBA" id="ARBA00004294"/>
    </source>
</evidence>
<protein>
    <submittedName>
        <fullName evidence="4">Voltage-dependent anion-selective channel protein 1</fullName>
    </submittedName>
</protein>
<keyword evidence="2" id="KW-0472">Membrane</keyword>
<keyword evidence="3" id="KW-1000">Mitochondrion outer membrane</keyword>
<evidence type="ECO:0000313" key="4">
    <source>
        <dbReference type="EMBL" id="JAP56411.1"/>
    </source>
</evidence>
<dbReference type="Gene3D" id="2.40.160.10">
    <property type="entry name" value="Porin"/>
    <property type="match status" value="1"/>
</dbReference>
<gene>
    <name evidence="4" type="primary">VDAC1</name>
    <name evidence="4" type="ORF">TR155848</name>
</gene>
<sequence>MQLPDSYAEAGRRPAKSAVKHFYDGGLNVSFKAKSEEIDLNIKEKASDGYPEFQQTLEIKPVSGLSIFSQLTNWEDFIGTLKVASGRLPLVHELSYRLKTSHYTSSLQPPLYEICVKTAYRSESLVGECCLKFPSVWPRIYAATLLGHRGFFVGSKLSFNARQPFQYKYGLKIGYLTKQLELYGGYSSAYGLSFGIISSRGPFKCILFSEWSKSTDSMCSSVAVKYWITDECFLKASLNDCSVLGGSIGFKLSSGMLCFYCP</sequence>
<keyword evidence="2" id="KW-0812">Transmembrane</keyword>
<dbReference type="GO" id="GO:0005741">
    <property type="term" value="C:mitochondrial outer membrane"/>
    <property type="evidence" value="ECO:0007669"/>
    <property type="project" value="UniProtKB-SubCell"/>
</dbReference>
<proteinExistence type="predicted"/>
<name>A0A0X3PX41_SCHSO</name>
<dbReference type="AlphaFoldDB" id="A0A0X3PX41"/>
<evidence type="ECO:0000256" key="3">
    <source>
        <dbReference type="ARBA" id="ARBA00022787"/>
    </source>
</evidence>
<dbReference type="InterPro" id="IPR023614">
    <property type="entry name" value="Porin_dom_sf"/>
</dbReference>
<keyword evidence="3" id="KW-0496">Mitochondrion</keyword>
<dbReference type="EMBL" id="GEEE01006814">
    <property type="protein sequence ID" value="JAP56411.1"/>
    <property type="molecule type" value="Transcribed_RNA"/>
</dbReference>
<reference evidence="4" key="1">
    <citation type="submission" date="2016-01" db="EMBL/GenBank/DDBJ databases">
        <title>Reference transcriptome for the parasite Schistocephalus solidus: insights into the molecular evolution of parasitism.</title>
        <authorList>
            <person name="Hebert F.O."/>
            <person name="Grambauer S."/>
            <person name="Barber I."/>
            <person name="Landry C.R."/>
            <person name="Aubin-Horth N."/>
        </authorList>
    </citation>
    <scope>NUCLEOTIDE SEQUENCE</scope>
</reference>
<comment type="subcellular location">
    <subcellularLocation>
        <location evidence="1">Mitochondrion outer membrane</location>
    </subcellularLocation>
</comment>